<keyword evidence="2" id="KW-1185">Reference proteome</keyword>
<evidence type="ECO:0000313" key="2">
    <source>
        <dbReference type="Proteomes" id="UP001057452"/>
    </source>
</evidence>
<comment type="caution">
    <text evidence="1">The sequence shown here is derived from an EMBL/GenBank/DDBJ whole genome shotgun (WGS) entry which is preliminary data.</text>
</comment>
<gene>
    <name evidence="1" type="ORF">KUCAC02_030502</name>
</gene>
<name>A0ACB9XJ34_CHAAC</name>
<evidence type="ECO:0000313" key="1">
    <source>
        <dbReference type="EMBL" id="KAI4827076.1"/>
    </source>
</evidence>
<organism evidence="1 2">
    <name type="scientific">Chaenocephalus aceratus</name>
    <name type="common">Blackfin icefish</name>
    <name type="synonym">Chaenichthys aceratus</name>
    <dbReference type="NCBI Taxonomy" id="36190"/>
    <lineage>
        <taxon>Eukaryota</taxon>
        <taxon>Metazoa</taxon>
        <taxon>Chordata</taxon>
        <taxon>Craniata</taxon>
        <taxon>Vertebrata</taxon>
        <taxon>Euteleostomi</taxon>
        <taxon>Actinopterygii</taxon>
        <taxon>Neopterygii</taxon>
        <taxon>Teleostei</taxon>
        <taxon>Neoteleostei</taxon>
        <taxon>Acanthomorphata</taxon>
        <taxon>Eupercaria</taxon>
        <taxon>Perciformes</taxon>
        <taxon>Notothenioidei</taxon>
        <taxon>Channichthyidae</taxon>
        <taxon>Chaenocephalus</taxon>
    </lineage>
</organism>
<sequence length="47" mass="5368">MLESPFGFLCELSATFGFFLVSHAENYLQTLFEPSLLSCFVNNKVFE</sequence>
<protein>
    <submittedName>
        <fullName evidence="1">Uncharacterized protein</fullName>
    </submittedName>
</protein>
<proteinExistence type="predicted"/>
<reference evidence="1" key="1">
    <citation type="submission" date="2022-05" db="EMBL/GenBank/DDBJ databases">
        <title>Chromosome-level genome of Chaenocephalus aceratus.</title>
        <authorList>
            <person name="Park H."/>
        </authorList>
    </citation>
    <scope>NUCLEOTIDE SEQUENCE</scope>
    <source>
        <strain evidence="1">KU_202001</strain>
    </source>
</reference>
<dbReference type="Proteomes" id="UP001057452">
    <property type="component" value="Chromosome 5"/>
</dbReference>
<dbReference type="EMBL" id="CM043789">
    <property type="protein sequence ID" value="KAI4827076.1"/>
    <property type="molecule type" value="Genomic_DNA"/>
</dbReference>
<accession>A0ACB9XJ34</accession>